<name>A0A652YP06_NOCGL</name>
<comment type="caution">
    <text evidence="1">The sequence shown here is derived from an EMBL/GenBank/DDBJ whole genome shotgun (WGS) entry which is preliminary data.</text>
</comment>
<dbReference type="PANTHER" id="PTHR35152:SF1">
    <property type="entry name" value="DOMAIN SIGNALLING PROTEIN, PUTATIVE (AFU_ORTHOLOGUE AFUA_5G11310)-RELATED"/>
    <property type="match status" value="1"/>
</dbReference>
<dbReference type="PANTHER" id="PTHR35152">
    <property type="entry name" value="DOMAIN SIGNALLING PROTEIN, PUTATIVE (AFU_ORTHOLOGUE AFUA_5G11310)-RELATED"/>
    <property type="match status" value="1"/>
</dbReference>
<gene>
    <name evidence="1" type="ORF">FNL38_105447</name>
</gene>
<proteinExistence type="predicted"/>
<dbReference type="AlphaFoldDB" id="A0A652YP06"/>
<accession>A0A652YP06</accession>
<sequence length="264" mass="28426">MSDEMHHFSMGIWLLALAFVVSVAGSVIGLACTRHSMNATTRESRMRWLFMAALSIGGVAIWLMHFIAMLGFSVPGSPIRYSLMWTVVSALISVTAVFVGLVIIGTEFRLSRLLAGGLVMGVAVNVMHYTGMRALRFQGEIHYDVYFVALSLLIAVVAGTVALWFTMIVESTVLRLFAGVIMGVAVVSMHYTGMAAVEVVHDPSATTPEGLEVFSFLFPVFVLGLLALAIPIVAVLTAPDPVTAHMDSAADELASEAREFAVRD</sequence>
<protein>
    <submittedName>
        <fullName evidence="1">NO-binding membrane sensor protein with MHYT domain</fullName>
    </submittedName>
</protein>
<dbReference type="GO" id="GO:0016020">
    <property type="term" value="C:membrane"/>
    <property type="evidence" value="ECO:0007669"/>
    <property type="project" value="UniProtKB-UniRule"/>
</dbReference>
<reference evidence="1" key="1">
    <citation type="submission" date="2019-07" db="EMBL/GenBank/DDBJ databases">
        <title>Genomic Encyclopedia of Type Strains, Phase IV (KMG-IV): sequencing the most valuable type-strain genomes for metagenomic binning, comparative biology and taxonomic classification.</title>
        <authorList>
            <person name="Goeker M."/>
        </authorList>
    </citation>
    <scope>NUCLEOTIDE SEQUENCE</scope>
    <source>
        <strain evidence="1">DSM 44596</strain>
    </source>
</reference>
<evidence type="ECO:0000313" key="1">
    <source>
        <dbReference type="EMBL" id="TYQ03297.1"/>
    </source>
</evidence>
<dbReference type="EMBL" id="VNIQ01000005">
    <property type="protein sequence ID" value="TYQ03297.1"/>
    <property type="molecule type" value="Genomic_DNA"/>
</dbReference>
<dbReference type="PROSITE" id="PS50924">
    <property type="entry name" value="MHYT"/>
    <property type="match status" value="1"/>
</dbReference>
<dbReference type="Pfam" id="PF03707">
    <property type="entry name" value="MHYT"/>
    <property type="match status" value="3"/>
</dbReference>
<dbReference type="InterPro" id="IPR005330">
    <property type="entry name" value="MHYT_dom"/>
</dbReference>
<organism evidence="1">
    <name type="scientific">Nocardia globerula</name>
    <dbReference type="NCBI Taxonomy" id="1818"/>
    <lineage>
        <taxon>Bacteria</taxon>
        <taxon>Bacillati</taxon>
        <taxon>Actinomycetota</taxon>
        <taxon>Actinomycetes</taxon>
        <taxon>Mycobacteriales</taxon>
        <taxon>Nocardiaceae</taxon>
        <taxon>Nocardia</taxon>
    </lineage>
</organism>